<sequence>MEGCPLLSLPSEILCGVIRFLPPIYIARFRAVCTQIKDNIDHSPELKRLIELGIKGYQPSRYFSGCWSEEIHERFLESQRRLLTMTPISTETHSLPARSMAYDDGLQGCCPSGLFVPPGNSGNIDLIDIMPYRSHSVAKPITWSQEYGRSTGTPIGYGLSPREGLMVVVYFHESDQGMEMEAQFQALSPTSHDITPHPRIIGAESISTRLTRTALGLPSAMVDICGDDVIIKLNLNRGGQETLWIISWVSGITHLVMDPIYDARFLGPGKVLIVSPSECVQLSLLYLGKNLESLRFALPIPVSVASGFTLVTSPAARYNAATQEPFERHSLAWEFDCHLDICALRLRVDGYSQEALYLIVMRVQSFEAFRRQGNSGEGLISWDAWGPQSTRWFEISGPSPGFTIYGSQLYWDLPRGVARTLFGSPPHPESFVEAYNIRSVAILDFNPRNMTLAFGTDQSAQWRLCRDTWEDENHLLTRMVTCSLPFVIYEVPQAGWSRAMAHEGSYIVDILGTNAQQTLRVRSFVPPL</sequence>
<gene>
    <name evidence="2" type="ORF">M408DRAFT_330626</name>
</gene>
<dbReference type="SMART" id="SM00256">
    <property type="entry name" value="FBOX"/>
    <property type="match status" value="1"/>
</dbReference>
<dbReference type="Proteomes" id="UP000054097">
    <property type="component" value="Unassembled WGS sequence"/>
</dbReference>
<reference evidence="2 3" key="1">
    <citation type="submission" date="2014-04" db="EMBL/GenBank/DDBJ databases">
        <authorList>
            <consortium name="DOE Joint Genome Institute"/>
            <person name="Kuo A."/>
            <person name="Zuccaro A."/>
            <person name="Kohler A."/>
            <person name="Nagy L.G."/>
            <person name="Floudas D."/>
            <person name="Copeland A."/>
            <person name="Barry K.W."/>
            <person name="Cichocki N."/>
            <person name="Veneault-Fourrey C."/>
            <person name="LaButti K."/>
            <person name="Lindquist E.A."/>
            <person name="Lipzen A."/>
            <person name="Lundell T."/>
            <person name="Morin E."/>
            <person name="Murat C."/>
            <person name="Sun H."/>
            <person name="Tunlid A."/>
            <person name="Henrissat B."/>
            <person name="Grigoriev I.V."/>
            <person name="Hibbett D.S."/>
            <person name="Martin F."/>
            <person name="Nordberg H.P."/>
            <person name="Cantor M.N."/>
            <person name="Hua S.X."/>
        </authorList>
    </citation>
    <scope>NUCLEOTIDE SEQUENCE [LARGE SCALE GENOMIC DNA]</scope>
    <source>
        <strain evidence="2 3">MAFF 305830</strain>
    </source>
</reference>
<name>A0A0C3APJ2_SERVB</name>
<keyword evidence="3" id="KW-1185">Reference proteome</keyword>
<dbReference type="AlphaFoldDB" id="A0A0C3APJ2"/>
<accession>A0A0C3APJ2</accession>
<dbReference type="HOGENOM" id="CLU_040200_0_0_1"/>
<reference evidence="3" key="2">
    <citation type="submission" date="2015-01" db="EMBL/GenBank/DDBJ databases">
        <title>Evolutionary Origins and Diversification of the Mycorrhizal Mutualists.</title>
        <authorList>
            <consortium name="DOE Joint Genome Institute"/>
            <consortium name="Mycorrhizal Genomics Consortium"/>
            <person name="Kohler A."/>
            <person name="Kuo A."/>
            <person name="Nagy L.G."/>
            <person name="Floudas D."/>
            <person name="Copeland A."/>
            <person name="Barry K.W."/>
            <person name="Cichocki N."/>
            <person name="Veneault-Fourrey C."/>
            <person name="LaButti K."/>
            <person name="Lindquist E.A."/>
            <person name="Lipzen A."/>
            <person name="Lundell T."/>
            <person name="Morin E."/>
            <person name="Murat C."/>
            <person name="Riley R."/>
            <person name="Ohm R."/>
            <person name="Sun H."/>
            <person name="Tunlid A."/>
            <person name="Henrissat B."/>
            <person name="Grigoriev I.V."/>
            <person name="Hibbett D.S."/>
            <person name="Martin F."/>
        </authorList>
    </citation>
    <scope>NUCLEOTIDE SEQUENCE [LARGE SCALE GENOMIC DNA]</scope>
    <source>
        <strain evidence="3">MAFF 305830</strain>
    </source>
</reference>
<evidence type="ECO:0000313" key="2">
    <source>
        <dbReference type="EMBL" id="KIM26490.1"/>
    </source>
</evidence>
<dbReference type="InterPro" id="IPR001810">
    <property type="entry name" value="F-box_dom"/>
</dbReference>
<proteinExistence type="predicted"/>
<dbReference type="SUPFAM" id="SSF81383">
    <property type="entry name" value="F-box domain"/>
    <property type="match status" value="1"/>
</dbReference>
<dbReference type="EMBL" id="KN824306">
    <property type="protein sequence ID" value="KIM26490.1"/>
    <property type="molecule type" value="Genomic_DNA"/>
</dbReference>
<evidence type="ECO:0000259" key="1">
    <source>
        <dbReference type="PROSITE" id="PS50181"/>
    </source>
</evidence>
<protein>
    <recommendedName>
        <fullName evidence="1">F-box domain-containing protein</fullName>
    </recommendedName>
</protein>
<organism evidence="2 3">
    <name type="scientific">Serendipita vermifera MAFF 305830</name>
    <dbReference type="NCBI Taxonomy" id="933852"/>
    <lineage>
        <taxon>Eukaryota</taxon>
        <taxon>Fungi</taxon>
        <taxon>Dikarya</taxon>
        <taxon>Basidiomycota</taxon>
        <taxon>Agaricomycotina</taxon>
        <taxon>Agaricomycetes</taxon>
        <taxon>Sebacinales</taxon>
        <taxon>Serendipitaceae</taxon>
        <taxon>Serendipita</taxon>
    </lineage>
</organism>
<dbReference type="PROSITE" id="PS50181">
    <property type="entry name" value="FBOX"/>
    <property type="match status" value="1"/>
</dbReference>
<evidence type="ECO:0000313" key="3">
    <source>
        <dbReference type="Proteomes" id="UP000054097"/>
    </source>
</evidence>
<dbReference type="Pfam" id="PF00646">
    <property type="entry name" value="F-box"/>
    <property type="match status" value="1"/>
</dbReference>
<feature type="domain" description="F-box" evidence="1">
    <location>
        <begin position="3"/>
        <end position="49"/>
    </location>
</feature>
<dbReference type="InterPro" id="IPR036047">
    <property type="entry name" value="F-box-like_dom_sf"/>
</dbReference>